<dbReference type="InterPro" id="IPR001647">
    <property type="entry name" value="HTH_TetR"/>
</dbReference>
<name>A0A428WC36_AMYBA</name>
<dbReference type="RefSeq" id="WP_020647419.1">
    <property type="nucleotide sequence ID" value="NZ_QHHU01000039.1"/>
</dbReference>
<evidence type="ECO:0000256" key="1">
    <source>
        <dbReference type="ARBA" id="ARBA00023015"/>
    </source>
</evidence>
<organism evidence="6 7">
    <name type="scientific">Amycolatopsis balhimycina DSM 5908</name>
    <dbReference type="NCBI Taxonomy" id="1081091"/>
    <lineage>
        <taxon>Bacteria</taxon>
        <taxon>Bacillati</taxon>
        <taxon>Actinomycetota</taxon>
        <taxon>Actinomycetes</taxon>
        <taxon>Pseudonocardiales</taxon>
        <taxon>Pseudonocardiaceae</taxon>
        <taxon>Amycolatopsis</taxon>
    </lineage>
</organism>
<keyword evidence="2 4" id="KW-0238">DNA-binding</keyword>
<dbReference type="PANTHER" id="PTHR30055">
    <property type="entry name" value="HTH-TYPE TRANSCRIPTIONAL REGULATOR RUTR"/>
    <property type="match status" value="1"/>
</dbReference>
<dbReference type="SUPFAM" id="SSF46689">
    <property type="entry name" value="Homeodomain-like"/>
    <property type="match status" value="1"/>
</dbReference>
<feature type="domain" description="HTH tetR-type" evidence="5">
    <location>
        <begin position="15"/>
        <end position="73"/>
    </location>
</feature>
<dbReference type="EMBL" id="QHHU01000039">
    <property type="protein sequence ID" value="RSM40534.1"/>
    <property type="molecule type" value="Genomic_DNA"/>
</dbReference>
<feature type="DNA-binding region" description="H-T-H motif" evidence="4">
    <location>
        <begin position="36"/>
        <end position="55"/>
    </location>
</feature>
<gene>
    <name evidence="6" type="ORF">DMA12_26645</name>
</gene>
<dbReference type="InterPro" id="IPR050109">
    <property type="entry name" value="HTH-type_TetR-like_transc_reg"/>
</dbReference>
<proteinExistence type="predicted"/>
<dbReference type="Gene3D" id="1.10.357.10">
    <property type="entry name" value="Tetracycline Repressor, domain 2"/>
    <property type="match status" value="1"/>
</dbReference>
<dbReference type="OrthoDB" id="3217159at2"/>
<reference evidence="6 7" key="1">
    <citation type="submission" date="2018-05" db="EMBL/GenBank/DDBJ databases">
        <title>Evolution of GPA BGCs.</title>
        <authorList>
            <person name="Waglechner N."/>
            <person name="Wright G.D."/>
        </authorList>
    </citation>
    <scope>NUCLEOTIDE SEQUENCE [LARGE SCALE GENOMIC DNA]</scope>
    <source>
        <strain evidence="6 7">DSM 5908</strain>
    </source>
</reference>
<dbReference type="PROSITE" id="PS50977">
    <property type="entry name" value="HTH_TETR_2"/>
    <property type="match status" value="1"/>
</dbReference>
<accession>A0A428WC36</accession>
<dbReference type="GO" id="GO:0003700">
    <property type="term" value="F:DNA-binding transcription factor activity"/>
    <property type="evidence" value="ECO:0007669"/>
    <property type="project" value="TreeGrafter"/>
</dbReference>
<comment type="caution">
    <text evidence="6">The sequence shown here is derived from an EMBL/GenBank/DDBJ whole genome shotgun (WGS) entry which is preliminary data.</text>
</comment>
<evidence type="ECO:0000313" key="6">
    <source>
        <dbReference type="EMBL" id="RSM40534.1"/>
    </source>
</evidence>
<dbReference type="PANTHER" id="PTHR30055:SF234">
    <property type="entry name" value="HTH-TYPE TRANSCRIPTIONAL REGULATOR BETI"/>
    <property type="match status" value="1"/>
</dbReference>
<dbReference type="GO" id="GO:0000976">
    <property type="term" value="F:transcription cis-regulatory region binding"/>
    <property type="evidence" value="ECO:0007669"/>
    <property type="project" value="TreeGrafter"/>
</dbReference>
<evidence type="ECO:0000256" key="3">
    <source>
        <dbReference type="ARBA" id="ARBA00023163"/>
    </source>
</evidence>
<evidence type="ECO:0000313" key="7">
    <source>
        <dbReference type="Proteomes" id="UP000286716"/>
    </source>
</evidence>
<evidence type="ECO:0000256" key="4">
    <source>
        <dbReference type="PROSITE-ProRule" id="PRU00335"/>
    </source>
</evidence>
<sequence>MEVPYESTGRRSQKGRTRAALVAAAHELLARGGSPTVEDAAEAAGISRTTAYRYFPNQRALLLAAYPEIQDDAGLLPADAPADPAARLDLVMGAFIAFTLRWEPQLRAQLRLSLEPGAPRPVLRRGRAIRWIEEALAPLADTRPELDVHGLAVAIRSATGIESLVWLTDIGGLHRDQAAAVLAGSARAILRAALDPAAS</sequence>
<dbReference type="InterPro" id="IPR009057">
    <property type="entry name" value="Homeodomain-like_sf"/>
</dbReference>
<keyword evidence="1" id="KW-0805">Transcription regulation</keyword>
<dbReference type="Proteomes" id="UP000286716">
    <property type="component" value="Unassembled WGS sequence"/>
</dbReference>
<keyword evidence="7" id="KW-1185">Reference proteome</keyword>
<dbReference type="Pfam" id="PF00440">
    <property type="entry name" value="TetR_N"/>
    <property type="match status" value="1"/>
</dbReference>
<keyword evidence="3" id="KW-0804">Transcription</keyword>
<protein>
    <submittedName>
        <fullName evidence="6">TetR/AcrR family transcriptional regulator</fullName>
    </submittedName>
</protein>
<dbReference type="AlphaFoldDB" id="A0A428WC36"/>
<evidence type="ECO:0000259" key="5">
    <source>
        <dbReference type="PROSITE" id="PS50977"/>
    </source>
</evidence>
<evidence type="ECO:0000256" key="2">
    <source>
        <dbReference type="ARBA" id="ARBA00023125"/>
    </source>
</evidence>